<dbReference type="InterPro" id="IPR029030">
    <property type="entry name" value="Caspase-like_dom_sf"/>
</dbReference>
<dbReference type="EMBL" id="QGDO01000003">
    <property type="protein sequence ID" value="PWJ42010.1"/>
    <property type="molecule type" value="Genomic_DNA"/>
</dbReference>
<dbReference type="InterPro" id="IPR013229">
    <property type="entry name" value="PEGA"/>
</dbReference>
<dbReference type="Pfam" id="PF00656">
    <property type="entry name" value="Peptidase_C14"/>
    <property type="match status" value="1"/>
</dbReference>
<evidence type="ECO:0000259" key="2">
    <source>
        <dbReference type="Pfam" id="PF00656"/>
    </source>
</evidence>
<dbReference type="Gene3D" id="3.40.50.1460">
    <property type="match status" value="1"/>
</dbReference>
<organism evidence="4 5">
    <name type="scientific">Sediminitomix flava</name>
    <dbReference type="NCBI Taxonomy" id="379075"/>
    <lineage>
        <taxon>Bacteria</taxon>
        <taxon>Pseudomonadati</taxon>
        <taxon>Bacteroidota</taxon>
        <taxon>Cytophagia</taxon>
        <taxon>Cytophagales</taxon>
        <taxon>Flammeovirgaceae</taxon>
        <taxon>Sediminitomix</taxon>
    </lineage>
</organism>
<name>A0A315Z9C5_SEDFL</name>
<evidence type="ECO:0000256" key="1">
    <source>
        <dbReference type="SAM" id="SignalP"/>
    </source>
</evidence>
<protein>
    <submittedName>
        <fullName evidence="4">PEGA domain-containing protein</fullName>
    </submittedName>
</protein>
<dbReference type="OrthoDB" id="9767236at2"/>
<accession>A0A315Z9C5</accession>
<feature type="signal peptide" evidence="1">
    <location>
        <begin position="1"/>
        <end position="21"/>
    </location>
</feature>
<dbReference type="GO" id="GO:0004197">
    <property type="term" value="F:cysteine-type endopeptidase activity"/>
    <property type="evidence" value="ECO:0007669"/>
    <property type="project" value="InterPro"/>
</dbReference>
<dbReference type="GO" id="GO:0006508">
    <property type="term" value="P:proteolysis"/>
    <property type="evidence" value="ECO:0007669"/>
    <property type="project" value="InterPro"/>
</dbReference>
<feature type="domain" description="Peptidase C14 caspase" evidence="2">
    <location>
        <begin position="182"/>
        <end position="423"/>
    </location>
</feature>
<comment type="caution">
    <text evidence="4">The sequence shown here is derived from an EMBL/GenBank/DDBJ whole genome shotgun (WGS) entry which is preliminary data.</text>
</comment>
<evidence type="ECO:0000259" key="3">
    <source>
        <dbReference type="Pfam" id="PF08308"/>
    </source>
</evidence>
<dbReference type="RefSeq" id="WP_109618572.1">
    <property type="nucleotide sequence ID" value="NZ_QGDO01000003.1"/>
</dbReference>
<feature type="domain" description="PEGA" evidence="3">
    <location>
        <begin position="32"/>
        <end position="78"/>
    </location>
</feature>
<reference evidence="4 5" key="1">
    <citation type="submission" date="2018-03" db="EMBL/GenBank/DDBJ databases">
        <title>Genomic Encyclopedia of Archaeal and Bacterial Type Strains, Phase II (KMG-II): from individual species to whole genera.</title>
        <authorList>
            <person name="Goeker M."/>
        </authorList>
    </citation>
    <scope>NUCLEOTIDE SEQUENCE [LARGE SCALE GENOMIC DNA]</scope>
    <source>
        <strain evidence="4 5">DSM 28229</strain>
    </source>
</reference>
<keyword evidence="1" id="KW-0732">Signal</keyword>
<gene>
    <name evidence="4" type="ORF">BC781_103260</name>
</gene>
<dbReference type="SUPFAM" id="SSF52129">
    <property type="entry name" value="Caspase-like"/>
    <property type="match status" value="1"/>
</dbReference>
<dbReference type="InterPro" id="IPR018247">
    <property type="entry name" value="EF_Hand_1_Ca_BS"/>
</dbReference>
<dbReference type="AlphaFoldDB" id="A0A315Z9C5"/>
<evidence type="ECO:0000313" key="5">
    <source>
        <dbReference type="Proteomes" id="UP000245535"/>
    </source>
</evidence>
<dbReference type="PROSITE" id="PS00018">
    <property type="entry name" value="EF_HAND_1"/>
    <property type="match status" value="1"/>
</dbReference>
<sequence>MKLFAQLALLLTLSVCVSSCATVFKGRYATKRITISSDPAPAKVYIDGIYVGETPLKARVSQREEHELLFKREGYYPVKYFLKRKPQLSYLLFNLVTYGVGIPLDFATGAIYTPDHKYIRVAMLEKKKEDEIDIPEKQKNLVATIETENLSTSSPVVEMKNIPLSDVDLNIPKVGKLNQDAIAVVIGNKDYKNTDIPSVDFALKDAQTVKKYLTNTLGFSEGNIIYLENATQAQFNAVFGSKEDHQGKLFNYIKPNKSDVFVFYSGHGAPDIETKSGYFIPVDCDPTLVKFGGYSQDVMFDNLSKLPYRNLTVVLDACFSGVSSAGPLVVEASPVFIRSGNKIFHDENAMVFTSSSNTQVSSWYPEKGHSMFTYYFLKGIQGEADSNQDRQVSLSELENYIQEEVSYRARRLYNRWQTPQVTGDFEKIFSSY</sequence>
<dbReference type="InterPro" id="IPR011600">
    <property type="entry name" value="Pept_C14_caspase"/>
</dbReference>
<dbReference type="Proteomes" id="UP000245535">
    <property type="component" value="Unassembled WGS sequence"/>
</dbReference>
<proteinExistence type="predicted"/>
<feature type="chain" id="PRO_5016459137" evidence="1">
    <location>
        <begin position="22"/>
        <end position="432"/>
    </location>
</feature>
<dbReference type="Pfam" id="PF08308">
    <property type="entry name" value="PEGA"/>
    <property type="match status" value="1"/>
</dbReference>
<keyword evidence="5" id="KW-1185">Reference proteome</keyword>
<evidence type="ECO:0000313" key="4">
    <source>
        <dbReference type="EMBL" id="PWJ42010.1"/>
    </source>
</evidence>